<evidence type="ECO:0000313" key="7">
    <source>
        <dbReference type="Proteomes" id="UP001144096"/>
    </source>
</evidence>
<comment type="caution">
    <text evidence="6">The sequence shown here is derived from an EMBL/GenBank/DDBJ whole genome shotgun (WGS) entry which is preliminary data.</text>
</comment>
<proteinExistence type="predicted"/>
<sequence>MKIGVNVPNFGPGTDPGVLRAWARTVEGLGFDLLMVSDHVAITPDVAGQYPAPFYEPFTTLSWLAGVTERVRLGTTVLVVPYRHPLLVARMAANLNALSGGRLVLGAGIGWAKQEFDALGVPFEKRGKLTTEHLRTIRAAWADQDDYRAGPIPLWLGGHSDAGLRRALELGDAWHPLRLTLDGFREGLTRLEKLAGDRPVPSFAPRILLRVTEAPVTGPARRAGEGTLDQVLDDLARLRAMGAETVVLDPFDSDPAETLHPEVAWRDLAAVAASWKEIR</sequence>
<evidence type="ECO:0000256" key="4">
    <source>
        <dbReference type="ARBA" id="ARBA00023033"/>
    </source>
</evidence>
<dbReference type="SUPFAM" id="SSF51679">
    <property type="entry name" value="Bacterial luciferase-like"/>
    <property type="match status" value="1"/>
</dbReference>
<feature type="domain" description="Luciferase-like" evidence="5">
    <location>
        <begin position="2"/>
        <end position="197"/>
    </location>
</feature>
<keyword evidence="2" id="KW-0288">FMN</keyword>
<protein>
    <submittedName>
        <fullName evidence="6">LLM class flavin-dependent oxidoreductase</fullName>
    </submittedName>
</protein>
<dbReference type="AlphaFoldDB" id="A0A9X2SJ36"/>
<dbReference type="GO" id="GO:0008726">
    <property type="term" value="F:alkanesulfonate monooxygenase activity"/>
    <property type="evidence" value="ECO:0007669"/>
    <property type="project" value="TreeGrafter"/>
</dbReference>
<dbReference type="Proteomes" id="UP001144096">
    <property type="component" value="Unassembled WGS sequence"/>
</dbReference>
<gene>
    <name evidence="6" type="ORF">M8542_03400</name>
</gene>
<evidence type="ECO:0000256" key="2">
    <source>
        <dbReference type="ARBA" id="ARBA00022643"/>
    </source>
</evidence>
<dbReference type="RefSeq" id="WP_257918475.1">
    <property type="nucleotide sequence ID" value="NZ_JAMXQV010000001.1"/>
</dbReference>
<keyword evidence="1" id="KW-0285">Flavoprotein</keyword>
<dbReference type="Pfam" id="PF00296">
    <property type="entry name" value="Bac_luciferase"/>
    <property type="match status" value="1"/>
</dbReference>
<dbReference type="InterPro" id="IPR036661">
    <property type="entry name" value="Luciferase-like_sf"/>
</dbReference>
<evidence type="ECO:0000313" key="6">
    <source>
        <dbReference type="EMBL" id="MCR6481855.1"/>
    </source>
</evidence>
<evidence type="ECO:0000256" key="1">
    <source>
        <dbReference type="ARBA" id="ARBA00022630"/>
    </source>
</evidence>
<name>A0A9X2SJ36_9PSEU</name>
<keyword evidence="3" id="KW-0560">Oxidoreductase</keyword>
<dbReference type="Gene3D" id="3.20.20.30">
    <property type="entry name" value="Luciferase-like domain"/>
    <property type="match status" value="1"/>
</dbReference>
<evidence type="ECO:0000259" key="5">
    <source>
        <dbReference type="Pfam" id="PF00296"/>
    </source>
</evidence>
<dbReference type="EMBL" id="JAMXQV010000001">
    <property type="protein sequence ID" value="MCR6481855.1"/>
    <property type="molecule type" value="Genomic_DNA"/>
</dbReference>
<accession>A0A9X2SJ36</accession>
<dbReference type="PANTHER" id="PTHR42847:SF4">
    <property type="entry name" value="ALKANESULFONATE MONOOXYGENASE-RELATED"/>
    <property type="match status" value="1"/>
</dbReference>
<reference evidence="6" key="1">
    <citation type="submission" date="2022-06" db="EMBL/GenBank/DDBJ databases">
        <title>Amycolatopsis iheyaensis sp. nov., a new species of the genus Amycolatopsis isolated from soil in Iheya island, Japan.</title>
        <authorList>
            <person name="Ngamcharungchit C."/>
            <person name="Kanto H."/>
            <person name="Take A."/>
            <person name="Intra B."/>
            <person name="Matsumoto A."/>
            <person name="Panbangred W."/>
            <person name="Inahashi Y."/>
        </authorList>
    </citation>
    <scope>NUCLEOTIDE SEQUENCE</scope>
    <source>
        <strain evidence="6">OK19-0408</strain>
    </source>
</reference>
<organism evidence="6 7">
    <name type="scientific">Amycolatopsis iheyensis</name>
    <dbReference type="NCBI Taxonomy" id="2945988"/>
    <lineage>
        <taxon>Bacteria</taxon>
        <taxon>Bacillati</taxon>
        <taxon>Actinomycetota</taxon>
        <taxon>Actinomycetes</taxon>
        <taxon>Pseudonocardiales</taxon>
        <taxon>Pseudonocardiaceae</taxon>
        <taxon>Amycolatopsis</taxon>
    </lineage>
</organism>
<dbReference type="PANTHER" id="PTHR42847">
    <property type="entry name" value="ALKANESULFONATE MONOOXYGENASE"/>
    <property type="match status" value="1"/>
</dbReference>
<dbReference type="GO" id="GO:0046306">
    <property type="term" value="P:alkanesulfonate catabolic process"/>
    <property type="evidence" value="ECO:0007669"/>
    <property type="project" value="TreeGrafter"/>
</dbReference>
<dbReference type="InterPro" id="IPR011251">
    <property type="entry name" value="Luciferase-like_dom"/>
</dbReference>
<dbReference type="InterPro" id="IPR050172">
    <property type="entry name" value="SsuD_RutA_monooxygenase"/>
</dbReference>
<evidence type="ECO:0000256" key="3">
    <source>
        <dbReference type="ARBA" id="ARBA00023002"/>
    </source>
</evidence>
<keyword evidence="7" id="KW-1185">Reference proteome</keyword>
<keyword evidence="4" id="KW-0503">Monooxygenase</keyword>